<reference evidence="2" key="1">
    <citation type="submission" date="2019-05" db="EMBL/GenBank/DDBJ databases">
        <title>Annotation for the trematode Fasciolopsis buski.</title>
        <authorList>
            <person name="Choi Y.-J."/>
        </authorList>
    </citation>
    <scope>NUCLEOTIDE SEQUENCE</scope>
    <source>
        <strain evidence="2">HT</strain>
        <tissue evidence="2">Whole worm</tissue>
    </source>
</reference>
<dbReference type="AlphaFoldDB" id="A0A8E0VEC9"/>
<sequence>MSSRYAHLGNATATTHHSTACDTPVTHGCSTSLLQRLVDRSAYGALVADACEFNRGLSRGRAARLPFVDTATRTTQRPAPWLYRPQCDRFKG</sequence>
<protein>
    <submittedName>
        <fullName evidence="2">Uncharacterized protein</fullName>
    </submittedName>
</protein>
<evidence type="ECO:0000313" key="2">
    <source>
        <dbReference type="EMBL" id="KAA0184700.1"/>
    </source>
</evidence>
<evidence type="ECO:0000256" key="1">
    <source>
        <dbReference type="SAM" id="MobiDB-lite"/>
    </source>
</evidence>
<name>A0A8E0VEC9_9TREM</name>
<feature type="region of interest" description="Disordered" evidence="1">
    <location>
        <begin position="1"/>
        <end position="23"/>
    </location>
</feature>
<organism evidence="2 3">
    <name type="scientific">Fasciolopsis buskii</name>
    <dbReference type="NCBI Taxonomy" id="27845"/>
    <lineage>
        <taxon>Eukaryota</taxon>
        <taxon>Metazoa</taxon>
        <taxon>Spiralia</taxon>
        <taxon>Lophotrochozoa</taxon>
        <taxon>Platyhelminthes</taxon>
        <taxon>Trematoda</taxon>
        <taxon>Digenea</taxon>
        <taxon>Plagiorchiida</taxon>
        <taxon>Echinostomata</taxon>
        <taxon>Echinostomatoidea</taxon>
        <taxon>Fasciolidae</taxon>
        <taxon>Fasciolopsis</taxon>
    </lineage>
</organism>
<comment type="caution">
    <text evidence="2">The sequence shown here is derived from an EMBL/GenBank/DDBJ whole genome shotgun (WGS) entry which is preliminary data.</text>
</comment>
<accession>A0A8E0VEC9</accession>
<feature type="compositionally biased region" description="Polar residues" evidence="1">
    <location>
        <begin position="11"/>
        <end position="21"/>
    </location>
</feature>
<proteinExistence type="predicted"/>
<dbReference type="Proteomes" id="UP000728185">
    <property type="component" value="Unassembled WGS sequence"/>
</dbReference>
<evidence type="ECO:0000313" key="3">
    <source>
        <dbReference type="Proteomes" id="UP000728185"/>
    </source>
</evidence>
<gene>
    <name evidence="2" type="ORF">FBUS_10994</name>
</gene>
<dbReference type="OrthoDB" id="2270193at2759"/>
<dbReference type="EMBL" id="LUCM01010963">
    <property type="protein sequence ID" value="KAA0184700.1"/>
    <property type="molecule type" value="Genomic_DNA"/>
</dbReference>
<keyword evidence="3" id="KW-1185">Reference proteome</keyword>